<accession>A0A2G5SAX9</accession>
<gene>
    <name evidence="1" type="ORF">B9Z55_028559</name>
</gene>
<proteinExistence type="predicted"/>
<dbReference type="Proteomes" id="UP000230233">
    <property type="component" value="Unassembled WGS sequence"/>
</dbReference>
<name>A0A2G5SAX9_9PELO</name>
<organism evidence="1 2">
    <name type="scientific">Caenorhabditis nigoni</name>
    <dbReference type="NCBI Taxonomy" id="1611254"/>
    <lineage>
        <taxon>Eukaryota</taxon>
        <taxon>Metazoa</taxon>
        <taxon>Ecdysozoa</taxon>
        <taxon>Nematoda</taxon>
        <taxon>Chromadorea</taxon>
        <taxon>Rhabditida</taxon>
        <taxon>Rhabditina</taxon>
        <taxon>Rhabditomorpha</taxon>
        <taxon>Rhabditoidea</taxon>
        <taxon>Rhabditidae</taxon>
        <taxon>Peloderinae</taxon>
        <taxon>Caenorhabditis</taxon>
    </lineage>
</organism>
<comment type="caution">
    <text evidence="1">The sequence shown here is derived from an EMBL/GenBank/DDBJ whole genome shotgun (WGS) entry which is preliminary data.</text>
</comment>
<reference evidence="2" key="1">
    <citation type="submission" date="2017-10" db="EMBL/GenBank/DDBJ databases">
        <title>Rapid genome shrinkage in a self-fertile nematode reveals novel sperm competition proteins.</title>
        <authorList>
            <person name="Yin D."/>
            <person name="Schwarz E.M."/>
            <person name="Thomas C.G."/>
            <person name="Felde R.L."/>
            <person name="Korf I.F."/>
            <person name="Cutter A.D."/>
            <person name="Schartner C.M."/>
            <person name="Ralston E.J."/>
            <person name="Meyer B.J."/>
            <person name="Haag E.S."/>
        </authorList>
    </citation>
    <scope>NUCLEOTIDE SEQUENCE [LARGE SCALE GENOMIC DNA]</scope>
    <source>
        <strain evidence="2">JU1422</strain>
    </source>
</reference>
<protein>
    <submittedName>
        <fullName evidence="1">Uncharacterized protein</fullName>
    </submittedName>
</protein>
<sequence>MFFLFSIQMDVQTSLNVIVPDWRNQRISITNESLLTYGPVLVYTGPQKILRQAVIQLSLHTSFGRNEDDALPTRIKTKRVKKVFDKKIPDLFEAFSFDVPESSDVVCSTKAICGFHLASVSWRH</sequence>
<evidence type="ECO:0000313" key="1">
    <source>
        <dbReference type="EMBL" id="PIC12207.1"/>
    </source>
</evidence>
<evidence type="ECO:0000313" key="2">
    <source>
        <dbReference type="Proteomes" id="UP000230233"/>
    </source>
</evidence>
<dbReference type="AlphaFoldDB" id="A0A2G5SAX9"/>
<keyword evidence="2" id="KW-1185">Reference proteome</keyword>
<dbReference type="EMBL" id="PDUG01000026">
    <property type="protein sequence ID" value="PIC12207.1"/>
    <property type="molecule type" value="Genomic_DNA"/>
</dbReference>